<keyword evidence="4" id="KW-1185">Reference proteome</keyword>
<protein>
    <submittedName>
        <fullName evidence="3">Alpha/beta hydrolase</fullName>
    </submittedName>
</protein>
<name>A0ABS8P8T5_9PSEU</name>
<feature type="domain" description="AB hydrolase-1" evidence="2">
    <location>
        <begin position="62"/>
        <end position="154"/>
    </location>
</feature>
<feature type="region of interest" description="Disordered" evidence="1">
    <location>
        <begin position="11"/>
        <end position="32"/>
    </location>
</feature>
<keyword evidence="3" id="KW-0378">Hydrolase</keyword>
<accession>A0ABS8P8T5</accession>
<evidence type="ECO:0000259" key="2">
    <source>
        <dbReference type="Pfam" id="PF00561"/>
    </source>
</evidence>
<dbReference type="GO" id="GO:0016787">
    <property type="term" value="F:hydrolase activity"/>
    <property type="evidence" value="ECO:0007669"/>
    <property type="project" value="UniProtKB-KW"/>
</dbReference>
<dbReference type="Gene3D" id="3.40.50.1820">
    <property type="entry name" value="alpha/beta hydrolase"/>
    <property type="match status" value="1"/>
</dbReference>
<sequence>MAWGWTGRLAERLGGTWSPPGGTPPTVPMRGRPTFTTSVEHSWFEGRDGVRLAFREYGTGRPLVLLHGFTASGAMWIDNGLAARFAEHGRRVIVPDFRGHGSSAAPDDPAAYPPDVLADDALALLDHLGIDHDDPTAHDLAGYSLGGRVVVRVLVRGARPGRAVVGGQGLDALAGPVDQTGMYRKALDGLVAGTEIEPGPAAGIADWIRSSSNDPRALRHVLDSHVPVVPEELGRIPTPVLVLVGDGDTRHAATAEALADALSRGRYETLLGDHVSALSDPSFPDKVERLLAEG</sequence>
<dbReference type="EMBL" id="JAJNDB010000002">
    <property type="protein sequence ID" value="MCD2194669.1"/>
    <property type="molecule type" value="Genomic_DNA"/>
</dbReference>
<proteinExistence type="predicted"/>
<dbReference type="SUPFAM" id="SSF53474">
    <property type="entry name" value="alpha/beta-Hydrolases"/>
    <property type="match status" value="1"/>
</dbReference>
<dbReference type="RefSeq" id="WP_230734847.1">
    <property type="nucleotide sequence ID" value="NZ_JAJNDB010000002.1"/>
</dbReference>
<dbReference type="InterPro" id="IPR000073">
    <property type="entry name" value="AB_hydrolase_1"/>
</dbReference>
<dbReference type="Proteomes" id="UP001199469">
    <property type="component" value="Unassembled WGS sequence"/>
</dbReference>
<evidence type="ECO:0000313" key="3">
    <source>
        <dbReference type="EMBL" id="MCD2194669.1"/>
    </source>
</evidence>
<dbReference type="InterPro" id="IPR050471">
    <property type="entry name" value="AB_hydrolase"/>
</dbReference>
<evidence type="ECO:0000313" key="4">
    <source>
        <dbReference type="Proteomes" id="UP001199469"/>
    </source>
</evidence>
<comment type="caution">
    <text evidence="3">The sequence shown here is derived from an EMBL/GenBank/DDBJ whole genome shotgun (WGS) entry which is preliminary data.</text>
</comment>
<dbReference type="Pfam" id="PF00561">
    <property type="entry name" value="Abhydrolase_1"/>
    <property type="match status" value="1"/>
</dbReference>
<dbReference type="InterPro" id="IPR029058">
    <property type="entry name" value="AB_hydrolase_fold"/>
</dbReference>
<reference evidence="3 4" key="1">
    <citation type="submission" date="2021-11" db="EMBL/GenBank/DDBJ databases">
        <title>Draft genome sequence of Actinomycetospora sp. SF1 isolated from the rhizosphere soil.</title>
        <authorList>
            <person name="Duangmal K."/>
            <person name="Chantavorakit T."/>
        </authorList>
    </citation>
    <scope>NUCLEOTIDE SEQUENCE [LARGE SCALE GENOMIC DNA]</scope>
    <source>
        <strain evidence="3 4">TBRC 5722</strain>
    </source>
</reference>
<evidence type="ECO:0000256" key="1">
    <source>
        <dbReference type="SAM" id="MobiDB-lite"/>
    </source>
</evidence>
<organism evidence="3 4">
    <name type="scientific">Actinomycetospora endophytica</name>
    <dbReference type="NCBI Taxonomy" id="2291215"/>
    <lineage>
        <taxon>Bacteria</taxon>
        <taxon>Bacillati</taxon>
        <taxon>Actinomycetota</taxon>
        <taxon>Actinomycetes</taxon>
        <taxon>Pseudonocardiales</taxon>
        <taxon>Pseudonocardiaceae</taxon>
        <taxon>Actinomycetospora</taxon>
    </lineage>
</organism>
<gene>
    <name evidence="3" type="ORF">LQ327_14950</name>
</gene>
<dbReference type="PANTHER" id="PTHR43433:SF5">
    <property type="entry name" value="AB HYDROLASE-1 DOMAIN-CONTAINING PROTEIN"/>
    <property type="match status" value="1"/>
</dbReference>
<dbReference type="PANTHER" id="PTHR43433">
    <property type="entry name" value="HYDROLASE, ALPHA/BETA FOLD FAMILY PROTEIN"/>
    <property type="match status" value="1"/>
</dbReference>